<protein>
    <submittedName>
        <fullName evidence="12">ZKSC7 protein</fullName>
    </submittedName>
</protein>
<dbReference type="GO" id="GO:0005634">
    <property type="term" value="C:nucleus"/>
    <property type="evidence" value="ECO:0007669"/>
    <property type="project" value="UniProtKB-SubCell"/>
</dbReference>
<evidence type="ECO:0000313" key="12">
    <source>
        <dbReference type="EMBL" id="NWT28193.1"/>
    </source>
</evidence>
<feature type="region of interest" description="Disordered" evidence="10">
    <location>
        <begin position="19"/>
        <end position="53"/>
    </location>
</feature>
<keyword evidence="3" id="KW-0677">Repeat</keyword>
<evidence type="ECO:0000256" key="4">
    <source>
        <dbReference type="ARBA" id="ARBA00022771"/>
    </source>
</evidence>
<evidence type="ECO:0000256" key="9">
    <source>
        <dbReference type="PROSITE-ProRule" id="PRU00042"/>
    </source>
</evidence>
<reference evidence="12 13" key="1">
    <citation type="submission" date="2019-09" db="EMBL/GenBank/DDBJ databases">
        <title>Bird 10,000 Genomes (B10K) Project - Family phase.</title>
        <authorList>
            <person name="Zhang G."/>
        </authorList>
    </citation>
    <scope>NUCLEOTIDE SEQUENCE [LARGE SCALE GENOMIC DNA]</scope>
    <source>
        <strain evidence="12">B10K-DU-001-69</strain>
        <tissue evidence="12">Muscle</tissue>
    </source>
</reference>
<dbReference type="GO" id="GO:0008270">
    <property type="term" value="F:zinc ion binding"/>
    <property type="evidence" value="ECO:0007669"/>
    <property type="project" value="UniProtKB-KW"/>
</dbReference>
<feature type="non-terminal residue" evidence="12">
    <location>
        <position position="1"/>
    </location>
</feature>
<evidence type="ECO:0000313" key="13">
    <source>
        <dbReference type="Proteomes" id="UP000583740"/>
    </source>
</evidence>
<dbReference type="PANTHER" id="PTHR23226">
    <property type="entry name" value="ZINC FINGER AND SCAN DOMAIN-CONTAINING"/>
    <property type="match status" value="1"/>
</dbReference>
<dbReference type="Pfam" id="PF00096">
    <property type="entry name" value="zf-C2H2"/>
    <property type="match status" value="2"/>
</dbReference>
<feature type="non-terminal residue" evidence="12">
    <location>
        <position position="146"/>
    </location>
</feature>
<evidence type="ECO:0000256" key="10">
    <source>
        <dbReference type="SAM" id="MobiDB-lite"/>
    </source>
</evidence>
<name>A0A7K5MD33_CARCD</name>
<evidence type="ECO:0000256" key="2">
    <source>
        <dbReference type="ARBA" id="ARBA00022723"/>
    </source>
</evidence>
<dbReference type="FunFam" id="3.30.160.60:FF:000012">
    <property type="entry name" value="RB-associated KRAB zinc finger protein-like"/>
    <property type="match status" value="1"/>
</dbReference>
<dbReference type="Proteomes" id="UP000583740">
    <property type="component" value="Unassembled WGS sequence"/>
</dbReference>
<evidence type="ECO:0000259" key="11">
    <source>
        <dbReference type="PROSITE" id="PS50157"/>
    </source>
</evidence>
<dbReference type="PROSITE" id="PS50157">
    <property type="entry name" value="ZINC_FINGER_C2H2_2"/>
    <property type="match status" value="2"/>
</dbReference>
<keyword evidence="7" id="KW-0804">Transcription</keyword>
<dbReference type="SUPFAM" id="SSF57667">
    <property type="entry name" value="beta-beta-alpha zinc fingers"/>
    <property type="match status" value="2"/>
</dbReference>
<dbReference type="FunFam" id="3.30.160.60:FF:002343">
    <property type="entry name" value="Zinc finger protein 33A"/>
    <property type="match status" value="1"/>
</dbReference>
<comment type="subcellular location">
    <subcellularLocation>
        <location evidence="1">Nucleus</location>
    </subcellularLocation>
</comment>
<dbReference type="GO" id="GO:0000981">
    <property type="term" value="F:DNA-binding transcription factor activity, RNA polymerase II-specific"/>
    <property type="evidence" value="ECO:0007669"/>
    <property type="project" value="TreeGrafter"/>
</dbReference>
<organism evidence="12 13">
    <name type="scientific">Cardinalis cardinalis</name>
    <name type="common">Northern cardinal</name>
    <dbReference type="NCBI Taxonomy" id="98964"/>
    <lineage>
        <taxon>Eukaryota</taxon>
        <taxon>Metazoa</taxon>
        <taxon>Chordata</taxon>
        <taxon>Craniata</taxon>
        <taxon>Vertebrata</taxon>
        <taxon>Euteleostomi</taxon>
        <taxon>Archelosauria</taxon>
        <taxon>Archosauria</taxon>
        <taxon>Dinosauria</taxon>
        <taxon>Saurischia</taxon>
        <taxon>Theropoda</taxon>
        <taxon>Coelurosauria</taxon>
        <taxon>Aves</taxon>
        <taxon>Neognathae</taxon>
        <taxon>Neoaves</taxon>
        <taxon>Telluraves</taxon>
        <taxon>Australaves</taxon>
        <taxon>Passeriformes</taxon>
        <taxon>Cardinalidae</taxon>
        <taxon>Cardinalis</taxon>
    </lineage>
</organism>
<dbReference type="AlphaFoldDB" id="A0A7K5MD33"/>
<dbReference type="InterPro" id="IPR013087">
    <property type="entry name" value="Znf_C2H2_type"/>
</dbReference>
<evidence type="ECO:0000256" key="3">
    <source>
        <dbReference type="ARBA" id="ARBA00022737"/>
    </source>
</evidence>
<feature type="domain" description="C2H2-type" evidence="11">
    <location>
        <begin position="86"/>
        <end position="113"/>
    </location>
</feature>
<evidence type="ECO:0000256" key="7">
    <source>
        <dbReference type="ARBA" id="ARBA00023163"/>
    </source>
</evidence>
<evidence type="ECO:0000256" key="1">
    <source>
        <dbReference type="ARBA" id="ARBA00004123"/>
    </source>
</evidence>
<sequence length="146" mass="16728">ETRENKSLHQNLVEEAVLSSFTVQESNGEEKPQRSHMKRGCKPSPGCSEEERPTLCLEGSQNFGQSSDLQRETLIHQWVHTGKWPYECEECGKSFTQSSAQICHQKIHTGKWLYRCVECGKSFSDRSHLLCHQKVCTGEWPCECPK</sequence>
<keyword evidence="6" id="KW-0805">Transcription regulation</keyword>
<dbReference type="Gene3D" id="3.30.160.60">
    <property type="entry name" value="Classic Zinc Finger"/>
    <property type="match status" value="2"/>
</dbReference>
<dbReference type="PROSITE" id="PS00028">
    <property type="entry name" value="ZINC_FINGER_C2H2_1"/>
    <property type="match status" value="1"/>
</dbReference>
<evidence type="ECO:0000256" key="6">
    <source>
        <dbReference type="ARBA" id="ARBA00023015"/>
    </source>
</evidence>
<dbReference type="InterPro" id="IPR036236">
    <property type="entry name" value="Znf_C2H2_sf"/>
</dbReference>
<keyword evidence="8" id="KW-0539">Nucleus</keyword>
<keyword evidence="4 9" id="KW-0863">Zinc-finger</keyword>
<dbReference type="SMART" id="SM00355">
    <property type="entry name" value="ZnF_C2H2"/>
    <property type="match status" value="2"/>
</dbReference>
<evidence type="ECO:0000256" key="5">
    <source>
        <dbReference type="ARBA" id="ARBA00022833"/>
    </source>
</evidence>
<dbReference type="PANTHER" id="PTHR23226:SF379">
    <property type="entry name" value="C2H2-TYPE DOMAIN-CONTAINING PROTEIN"/>
    <property type="match status" value="1"/>
</dbReference>
<keyword evidence="2" id="KW-0479">Metal-binding</keyword>
<accession>A0A7K5MD33</accession>
<feature type="domain" description="C2H2-type" evidence="11">
    <location>
        <begin position="114"/>
        <end position="141"/>
    </location>
</feature>
<keyword evidence="13" id="KW-1185">Reference proteome</keyword>
<evidence type="ECO:0000256" key="8">
    <source>
        <dbReference type="ARBA" id="ARBA00023242"/>
    </source>
</evidence>
<keyword evidence="5" id="KW-0862">Zinc</keyword>
<gene>
    <name evidence="12" type="primary">Zkscan7_0</name>
    <name evidence="12" type="ORF">CARCAR_R02920</name>
</gene>
<proteinExistence type="predicted"/>
<comment type="caution">
    <text evidence="12">The sequence shown here is derived from an EMBL/GenBank/DDBJ whole genome shotgun (WGS) entry which is preliminary data.</text>
</comment>
<dbReference type="EMBL" id="VYXE01011486">
    <property type="protein sequence ID" value="NWT28193.1"/>
    <property type="molecule type" value="Genomic_DNA"/>
</dbReference>
<dbReference type="GO" id="GO:0000978">
    <property type="term" value="F:RNA polymerase II cis-regulatory region sequence-specific DNA binding"/>
    <property type="evidence" value="ECO:0007669"/>
    <property type="project" value="TreeGrafter"/>
</dbReference>